<evidence type="ECO:0000313" key="2">
    <source>
        <dbReference type="Proteomes" id="UP000785679"/>
    </source>
</evidence>
<gene>
    <name evidence="1" type="ORF">FGO68_gene11981</name>
</gene>
<sequence>MKAIINLALNYFIHAIKSKKQIWVNLGEEVSHSSQTFKIRLGNTATDLGQIYIETGINSTLYGKNPSADLIIMRLNCKLLNLQSILRIQKPTNKEREVYDFSTHMADIVFMSHQNKAIDQKDNPNLPRYLDVKVK</sequence>
<comment type="caution">
    <text evidence="1">The sequence shown here is derived from an EMBL/GenBank/DDBJ whole genome shotgun (WGS) entry which is preliminary data.</text>
</comment>
<evidence type="ECO:0000313" key="1">
    <source>
        <dbReference type="EMBL" id="TNV78285.1"/>
    </source>
</evidence>
<proteinExistence type="predicted"/>
<reference evidence="1" key="1">
    <citation type="submission" date="2019-06" db="EMBL/GenBank/DDBJ databases">
        <authorList>
            <person name="Zheng W."/>
        </authorList>
    </citation>
    <scope>NUCLEOTIDE SEQUENCE</scope>
    <source>
        <strain evidence="1">QDHG01</strain>
    </source>
</reference>
<keyword evidence="2" id="KW-1185">Reference proteome</keyword>
<name>A0A8J8NPN7_HALGN</name>
<organism evidence="1 2">
    <name type="scientific">Halteria grandinella</name>
    <dbReference type="NCBI Taxonomy" id="5974"/>
    <lineage>
        <taxon>Eukaryota</taxon>
        <taxon>Sar</taxon>
        <taxon>Alveolata</taxon>
        <taxon>Ciliophora</taxon>
        <taxon>Intramacronucleata</taxon>
        <taxon>Spirotrichea</taxon>
        <taxon>Stichotrichia</taxon>
        <taxon>Sporadotrichida</taxon>
        <taxon>Halteriidae</taxon>
        <taxon>Halteria</taxon>
    </lineage>
</organism>
<accession>A0A8J8NPN7</accession>
<dbReference type="AlphaFoldDB" id="A0A8J8NPN7"/>
<protein>
    <submittedName>
        <fullName evidence="1">Uncharacterized protein</fullName>
    </submittedName>
</protein>
<dbReference type="EMBL" id="RRYP01010590">
    <property type="protein sequence ID" value="TNV78285.1"/>
    <property type="molecule type" value="Genomic_DNA"/>
</dbReference>
<dbReference type="Proteomes" id="UP000785679">
    <property type="component" value="Unassembled WGS sequence"/>
</dbReference>